<organism evidence="2 3">
    <name type="scientific">Brevibacillus agri</name>
    <dbReference type="NCBI Taxonomy" id="51101"/>
    <lineage>
        <taxon>Bacteria</taxon>
        <taxon>Bacillati</taxon>
        <taxon>Bacillota</taxon>
        <taxon>Bacilli</taxon>
        <taxon>Bacillales</taxon>
        <taxon>Paenibacillaceae</taxon>
        <taxon>Brevibacillus</taxon>
    </lineage>
</organism>
<dbReference type="Proteomes" id="UP000317180">
    <property type="component" value="Unassembled WGS sequence"/>
</dbReference>
<proteinExistence type="predicted"/>
<accession>A0ABQ0SKL2</accession>
<evidence type="ECO:0000256" key="1">
    <source>
        <dbReference type="SAM" id="Coils"/>
    </source>
</evidence>
<evidence type="ECO:0000313" key="2">
    <source>
        <dbReference type="EMBL" id="GED24399.1"/>
    </source>
</evidence>
<dbReference type="RefSeq" id="WP_165328988.1">
    <property type="nucleotide sequence ID" value="NZ_BJOD01000003.1"/>
</dbReference>
<sequence>MNDVLQLRKEIARLEVDLERLKRQLAHLQKACAHEFVETPLARTCAKCLQTESLYY</sequence>
<name>A0ABQ0SKL2_9BACL</name>
<dbReference type="EMBL" id="BJOD01000003">
    <property type="protein sequence ID" value="GED24399.1"/>
    <property type="molecule type" value="Genomic_DNA"/>
</dbReference>
<evidence type="ECO:0008006" key="4">
    <source>
        <dbReference type="Google" id="ProtNLM"/>
    </source>
</evidence>
<keyword evidence="3" id="KW-1185">Reference proteome</keyword>
<dbReference type="GeneID" id="82813839"/>
<feature type="coiled-coil region" evidence="1">
    <location>
        <begin position="4"/>
        <end position="31"/>
    </location>
</feature>
<gene>
    <name evidence="2" type="ORF">BAG01nite_05010</name>
</gene>
<evidence type="ECO:0000313" key="3">
    <source>
        <dbReference type="Proteomes" id="UP000317180"/>
    </source>
</evidence>
<reference evidence="2 3" key="1">
    <citation type="submission" date="2019-06" db="EMBL/GenBank/DDBJ databases">
        <title>Whole genome shotgun sequence of Brevibacillus agri NBRC 15538.</title>
        <authorList>
            <person name="Hosoyama A."/>
            <person name="Uohara A."/>
            <person name="Ohji S."/>
            <person name="Ichikawa N."/>
        </authorList>
    </citation>
    <scope>NUCLEOTIDE SEQUENCE [LARGE SCALE GENOMIC DNA]</scope>
    <source>
        <strain evidence="2 3">NBRC 15538</strain>
    </source>
</reference>
<protein>
    <recommendedName>
        <fullName evidence="4">Serine protease</fullName>
    </recommendedName>
</protein>
<keyword evidence="1" id="KW-0175">Coiled coil</keyword>
<comment type="caution">
    <text evidence="2">The sequence shown here is derived from an EMBL/GenBank/DDBJ whole genome shotgun (WGS) entry which is preliminary data.</text>
</comment>